<dbReference type="GO" id="GO:0003677">
    <property type="term" value="F:DNA binding"/>
    <property type="evidence" value="ECO:0007669"/>
    <property type="project" value="InterPro"/>
</dbReference>
<dbReference type="EMBL" id="KQ965767">
    <property type="protein sequence ID" value="KXS14683.1"/>
    <property type="molecule type" value="Genomic_DNA"/>
</dbReference>
<dbReference type="Pfam" id="PF04082">
    <property type="entry name" value="Fungal_trans"/>
    <property type="match status" value="1"/>
</dbReference>
<accession>A0A139AE37</accession>
<proteinExistence type="predicted"/>
<sequence>MVFPRCQTSMNATLLLQIYFQRVASRFSFMHPKNLNTGAKSLNRPLILSMMTIGCFYHDHDTFRRTHQKSLSSYITRILQAASSKSTTTIDHVQMLVHIAISHGQGLHKDLFLAAMVESAASLQNVTQKNPAFRKREIGLQPQTLGDWIVEEDVRRTAWHTAWLDRIIIDRSRGIGKWE</sequence>
<evidence type="ECO:0000313" key="4">
    <source>
        <dbReference type="Proteomes" id="UP000070544"/>
    </source>
</evidence>
<organism evidence="3 4">
    <name type="scientific">Gonapodya prolifera (strain JEL478)</name>
    <name type="common">Monoblepharis prolifera</name>
    <dbReference type="NCBI Taxonomy" id="1344416"/>
    <lineage>
        <taxon>Eukaryota</taxon>
        <taxon>Fungi</taxon>
        <taxon>Fungi incertae sedis</taxon>
        <taxon>Chytridiomycota</taxon>
        <taxon>Chytridiomycota incertae sedis</taxon>
        <taxon>Monoblepharidomycetes</taxon>
        <taxon>Monoblepharidales</taxon>
        <taxon>Gonapodyaceae</taxon>
        <taxon>Gonapodya</taxon>
    </lineage>
</organism>
<reference evidence="3 4" key="1">
    <citation type="journal article" date="2015" name="Genome Biol. Evol.">
        <title>Phylogenomic analyses indicate that early fungi evolved digesting cell walls of algal ancestors of land plants.</title>
        <authorList>
            <person name="Chang Y."/>
            <person name="Wang S."/>
            <person name="Sekimoto S."/>
            <person name="Aerts A.L."/>
            <person name="Choi C."/>
            <person name="Clum A."/>
            <person name="LaButti K.M."/>
            <person name="Lindquist E.A."/>
            <person name="Yee Ngan C."/>
            <person name="Ohm R.A."/>
            <person name="Salamov A.A."/>
            <person name="Grigoriev I.V."/>
            <person name="Spatafora J.W."/>
            <person name="Berbee M.L."/>
        </authorList>
    </citation>
    <scope>NUCLEOTIDE SEQUENCE [LARGE SCALE GENOMIC DNA]</scope>
    <source>
        <strain evidence="3 4">JEL478</strain>
    </source>
</reference>
<dbReference type="AlphaFoldDB" id="A0A139AE37"/>
<dbReference type="GO" id="GO:0008270">
    <property type="term" value="F:zinc ion binding"/>
    <property type="evidence" value="ECO:0007669"/>
    <property type="project" value="InterPro"/>
</dbReference>
<gene>
    <name evidence="3" type="ORF">M427DRAFT_336738</name>
</gene>
<feature type="domain" description="Xylanolytic transcriptional activator regulatory" evidence="2">
    <location>
        <begin position="16"/>
        <end position="168"/>
    </location>
</feature>
<evidence type="ECO:0000256" key="1">
    <source>
        <dbReference type="ARBA" id="ARBA00023242"/>
    </source>
</evidence>
<keyword evidence="4" id="KW-1185">Reference proteome</keyword>
<dbReference type="Proteomes" id="UP000070544">
    <property type="component" value="Unassembled WGS sequence"/>
</dbReference>
<evidence type="ECO:0000259" key="2">
    <source>
        <dbReference type="Pfam" id="PF04082"/>
    </source>
</evidence>
<dbReference type="InterPro" id="IPR007219">
    <property type="entry name" value="XnlR_reg_dom"/>
</dbReference>
<dbReference type="GO" id="GO:0006351">
    <property type="term" value="P:DNA-templated transcription"/>
    <property type="evidence" value="ECO:0007669"/>
    <property type="project" value="InterPro"/>
</dbReference>
<evidence type="ECO:0000313" key="3">
    <source>
        <dbReference type="EMBL" id="KXS14683.1"/>
    </source>
</evidence>
<keyword evidence="1" id="KW-0539">Nucleus</keyword>
<name>A0A139AE37_GONPJ</name>
<protein>
    <recommendedName>
        <fullName evidence="2">Xylanolytic transcriptional activator regulatory domain-containing protein</fullName>
    </recommendedName>
</protein>